<gene>
    <name evidence="1" type="primary">Necator_chrIII.g12946</name>
    <name evidence="1" type="ORF">RB195_012179</name>
</gene>
<comment type="caution">
    <text evidence="1">The sequence shown here is derived from an EMBL/GenBank/DDBJ whole genome shotgun (WGS) entry which is preliminary data.</text>
</comment>
<accession>A0ABR1D621</accession>
<dbReference type="EMBL" id="JAVFWL010000003">
    <property type="protein sequence ID" value="KAK6745914.1"/>
    <property type="molecule type" value="Genomic_DNA"/>
</dbReference>
<dbReference type="Proteomes" id="UP001303046">
    <property type="component" value="Unassembled WGS sequence"/>
</dbReference>
<name>A0ABR1D621_NECAM</name>
<evidence type="ECO:0000313" key="2">
    <source>
        <dbReference type="Proteomes" id="UP001303046"/>
    </source>
</evidence>
<keyword evidence="2" id="KW-1185">Reference proteome</keyword>
<proteinExistence type="predicted"/>
<protein>
    <submittedName>
        <fullName evidence="1">Uncharacterized protein</fullName>
    </submittedName>
</protein>
<sequence length="70" mass="7872">MHENAANLITTERPYPIINYIIDETATRNVATDVALHTDAELVQMRTSETTDSVLAEKLLPQFTREPLTS</sequence>
<organism evidence="1 2">
    <name type="scientific">Necator americanus</name>
    <name type="common">Human hookworm</name>
    <dbReference type="NCBI Taxonomy" id="51031"/>
    <lineage>
        <taxon>Eukaryota</taxon>
        <taxon>Metazoa</taxon>
        <taxon>Ecdysozoa</taxon>
        <taxon>Nematoda</taxon>
        <taxon>Chromadorea</taxon>
        <taxon>Rhabditida</taxon>
        <taxon>Rhabditina</taxon>
        <taxon>Rhabditomorpha</taxon>
        <taxon>Strongyloidea</taxon>
        <taxon>Ancylostomatidae</taxon>
        <taxon>Bunostominae</taxon>
        <taxon>Necator</taxon>
    </lineage>
</organism>
<reference evidence="1 2" key="1">
    <citation type="submission" date="2023-08" db="EMBL/GenBank/DDBJ databases">
        <title>A Necator americanus chromosomal reference genome.</title>
        <authorList>
            <person name="Ilik V."/>
            <person name="Petrzelkova K.J."/>
            <person name="Pardy F."/>
            <person name="Fuh T."/>
            <person name="Niatou-Singa F.S."/>
            <person name="Gouil Q."/>
            <person name="Baker L."/>
            <person name="Ritchie M.E."/>
            <person name="Jex A.R."/>
            <person name="Gazzola D."/>
            <person name="Li H."/>
            <person name="Toshio Fujiwara R."/>
            <person name="Zhan B."/>
            <person name="Aroian R.V."/>
            <person name="Pafco B."/>
            <person name="Schwarz E.M."/>
        </authorList>
    </citation>
    <scope>NUCLEOTIDE SEQUENCE [LARGE SCALE GENOMIC DNA]</scope>
    <source>
        <strain evidence="1 2">Aroian</strain>
        <tissue evidence="1">Whole animal</tissue>
    </source>
</reference>
<evidence type="ECO:0000313" key="1">
    <source>
        <dbReference type="EMBL" id="KAK6745914.1"/>
    </source>
</evidence>